<organism evidence="4 5">
    <name type="scientific">Quillaja saponaria</name>
    <name type="common">Soap bark tree</name>
    <dbReference type="NCBI Taxonomy" id="32244"/>
    <lineage>
        <taxon>Eukaryota</taxon>
        <taxon>Viridiplantae</taxon>
        <taxon>Streptophyta</taxon>
        <taxon>Embryophyta</taxon>
        <taxon>Tracheophyta</taxon>
        <taxon>Spermatophyta</taxon>
        <taxon>Magnoliopsida</taxon>
        <taxon>eudicotyledons</taxon>
        <taxon>Gunneridae</taxon>
        <taxon>Pentapetalae</taxon>
        <taxon>rosids</taxon>
        <taxon>fabids</taxon>
        <taxon>Fabales</taxon>
        <taxon>Quillajaceae</taxon>
        <taxon>Quillaja</taxon>
    </lineage>
</organism>
<sequence length="256" mass="29003">MTFLFFLIVSCRRGLKFSTLRERKKENLFFFSISISISKSPISPSLSTMTISIVDYGLPDDTHNVYDVIFYSDTIHTLLTNSPSIVDSWLSEIDRSGSNRLIVGLDVEWRPSFNRHIQNPVATLQLCVSHRCLIFQLIHAPKIPQSLIDFLGNTNYTFVGVGIEPDVEKLLEDYGLSVATVVDVRVLAADKLGLRELRNAGLKALAMQVLGKEIEKPKRVTMSRWDNPWLNSQQVQYACIDAFVSFEIARNLYARA</sequence>
<feature type="domain" description="3'-5' exonuclease" evidence="3">
    <location>
        <begin position="75"/>
        <end position="256"/>
    </location>
</feature>
<dbReference type="PANTHER" id="PTHR13620">
    <property type="entry name" value="3-5 EXONUCLEASE"/>
    <property type="match status" value="1"/>
</dbReference>
<evidence type="ECO:0000256" key="2">
    <source>
        <dbReference type="ARBA" id="ARBA00022801"/>
    </source>
</evidence>
<dbReference type="GO" id="GO:0005737">
    <property type="term" value="C:cytoplasm"/>
    <property type="evidence" value="ECO:0007669"/>
    <property type="project" value="TreeGrafter"/>
</dbReference>
<dbReference type="EMBL" id="JARAOO010000003">
    <property type="protein sequence ID" value="KAJ7976537.1"/>
    <property type="molecule type" value="Genomic_DNA"/>
</dbReference>
<dbReference type="GO" id="GO:0005634">
    <property type="term" value="C:nucleus"/>
    <property type="evidence" value="ECO:0007669"/>
    <property type="project" value="TreeGrafter"/>
</dbReference>
<dbReference type="Proteomes" id="UP001163823">
    <property type="component" value="Chromosome 3"/>
</dbReference>
<keyword evidence="5" id="KW-1185">Reference proteome</keyword>
<dbReference type="KEGG" id="qsa:O6P43_006308"/>
<dbReference type="InterPro" id="IPR002562">
    <property type="entry name" value="3'-5'_exonuclease_dom"/>
</dbReference>
<dbReference type="InterPro" id="IPR012337">
    <property type="entry name" value="RNaseH-like_sf"/>
</dbReference>
<keyword evidence="4" id="KW-0269">Exonuclease</keyword>
<dbReference type="CDD" id="cd06141">
    <property type="entry name" value="WRN_exo"/>
    <property type="match status" value="1"/>
</dbReference>
<name>A0AAD7VI12_QUISA</name>
<dbReference type="SMART" id="SM00474">
    <property type="entry name" value="35EXOc"/>
    <property type="match status" value="1"/>
</dbReference>
<dbReference type="SUPFAM" id="SSF53098">
    <property type="entry name" value="Ribonuclease H-like"/>
    <property type="match status" value="1"/>
</dbReference>
<dbReference type="GO" id="GO:0006139">
    <property type="term" value="P:nucleobase-containing compound metabolic process"/>
    <property type="evidence" value="ECO:0007669"/>
    <property type="project" value="InterPro"/>
</dbReference>
<evidence type="ECO:0000313" key="4">
    <source>
        <dbReference type="EMBL" id="KAJ7976537.1"/>
    </source>
</evidence>
<reference evidence="4" key="1">
    <citation type="journal article" date="2023" name="Science">
        <title>Elucidation of the pathway for biosynthesis of saponin adjuvants from the soapbark tree.</title>
        <authorList>
            <person name="Reed J."/>
            <person name="Orme A."/>
            <person name="El-Demerdash A."/>
            <person name="Owen C."/>
            <person name="Martin L.B.B."/>
            <person name="Misra R.C."/>
            <person name="Kikuchi S."/>
            <person name="Rejzek M."/>
            <person name="Martin A.C."/>
            <person name="Harkess A."/>
            <person name="Leebens-Mack J."/>
            <person name="Louveau T."/>
            <person name="Stephenson M.J."/>
            <person name="Osbourn A."/>
        </authorList>
    </citation>
    <scope>NUCLEOTIDE SEQUENCE</scope>
    <source>
        <strain evidence="4">S10</strain>
    </source>
</reference>
<keyword evidence="1" id="KW-0540">Nuclease</keyword>
<evidence type="ECO:0000259" key="3">
    <source>
        <dbReference type="SMART" id="SM00474"/>
    </source>
</evidence>
<gene>
    <name evidence="4" type="ORF">O6P43_006308</name>
</gene>
<dbReference type="Gene3D" id="3.30.420.10">
    <property type="entry name" value="Ribonuclease H-like superfamily/Ribonuclease H"/>
    <property type="match status" value="1"/>
</dbReference>
<protein>
    <submittedName>
        <fullName evidence="4">Werner Syndrome-like exonuclease</fullName>
    </submittedName>
</protein>
<accession>A0AAD7VI12</accession>
<comment type="caution">
    <text evidence="4">The sequence shown here is derived from an EMBL/GenBank/DDBJ whole genome shotgun (WGS) entry which is preliminary data.</text>
</comment>
<dbReference type="InterPro" id="IPR051132">
    <property type="entry name" value="3-5_Exonuclease_domain"/>
</dbReference>
<dbReference type="FunFam" id="3.30.420.10:FF:000054">
    <property type="entry name" value="Werner Syndrome-like exonuclease"/>
    <property type="match status" value="1"/>
</dbReference>
<dbReference type="AlphaFoldDB" id="A0AAD7VI12"/>
<dbReference type="PANTHER" id="PTHR13620:SF105">
    <property type="entry name" value="OS01G0737700 PROTEIN"/>
    <property type="match status" value="1"/>
</dbReference>
<dbReference type="GO" id="GO:0003676">
    <property type="term" value="F:nucleic acid binding"/>
    <property type="evidence" value="ECO:0007669"/>
    <property type="project" value="InterPro"/>
</dbReference>
<proteinExistence type="predicted"/>
<evidence type="ECO:0000313" key="5">
    <source>
        <dbReference type="Proteomes" id="UP001163823"/>
    </source>
</evidence>
<dbReference type="GO" id="GO:0008408">
    <property type="term" value="F:3'-5' exonuclease activity"/>
    <property type="evidence" value="ECO:0007669"/>
    <property type="project" value="InterPro"/>
</dbReference>
<keyword evidence="2" id="KW-0378">Hydrolase</keyword>
<evidence type="ECO:0000256" key="1">
    <source>
        <dbReference type="ARBA" id="ARBA00022722"/>
    </source>
</evidence>
<dbReference type="Pfam" id="PF01612">
    <property type="entry name" value="DNA_pol_A_exo1"/>
    <property type="match status" value="1"/>
</dbReference>
<dbReference type="InterPro" id="IPR036397">
    <property type="entry name" value="RNaseH_sf"/>
</dbReference>